<dbReference type="EMBL" id="CP000852">
    <property type="protein sequence ID" value="ABW01933.1"/>
    <property type="molecule type" value="Genomic_DNA"/>
</dbReference>
<dbReference type="KEGG" id="cma:Cmaq_1105"/>
<evidence type="ECO:0000313" key="1">
    <source>
        <dbReference type="EMBL" id="ABW01933.1"/>
    </source>
</evidence>
<keyword evidence="2" id="KW-1185">Reference proteome</keyword>
<proteinExistence type="predicted"/>
<organism evidence="1 2">
    <name type="scientific">Caldivirga maquilingensis (strain ATCC 700844 / DSM 13496 / JCM 10307 / IC-167)</name>
    <dbReference type="NCBI Taxonomy" id="397948"/>
    <lineage>
        <taxon>Archaea</taxon>
        <taxon>Thermoproteota</taxon>
        <taxon>Thermoprotei</taxon>
        <taxon>Thermoproteales</taxon>
        <taxon>Thermoproteaceae</taxon>
        <taxon>Caldivirga</taxon>
    </lineage>
</organism>
<dbReference type="HOGENOM" id="CLU_2730128_0_0_2"/>
<evidence type="ECO:0000313" key="2">
    <source>
        <dbReference type="Proteomes" id="UP000001137"/>
    </source>
</evidence>
<name>A8MDS7_CALMQ</name>
<dbReference type="AlphaFoldDB" id="A8MDS7"/>
<reference evidence="1 2" key="1">
    <citation type="submission" date="2007-10" db="EMBL/GenBank/DDBJ databases">
        <title>Complete sequence of Caldivirga maquilingensis IC-167.</title>
        <authorList>
            <consortium name="US DOE Joint Genome Institute"/>
            <person name="Copeland A."/>
            <person name="Lucas S."/>
            <person name="Lapidus A."/>
            <person name="Barry K."/>
            <person name="Glavina del Rio T."/>
            <person name="Dalin E."/>
            <person name="Tice H."/>
            <person name="Pitluck S."/>
            <person name="Saunders E."/>
            <person name="Brettin T."/>
            <person name="Bruce D."/>
            <person name="Detter J.C."/>
            <person name="Han C."/>
            <person name="Schmutz J."/>
            <person name="Larimer F."/>
            <person name="Land M."/>
            <person name="Hauser L."/>
            <person name="Kyrpides N."/>
            <person name="Ivanova N."/>
            <person name="Biddle J.F."/>
            <person name="Zhang Z."/>
            <person name="Fitz-Gibbon S.T."/>
            <person name="Lowe T.M."/>
            <person name="Saltikov C."/>
            <person name="House C.H."/>
            <person name="Richardson P."/>
        </authorList>
    </citation>
    <scope>NUCLEOTIDE SEQUENCE [LARGE SCALE GENOMIC DNA]</scope>
    <source>
        <strain evidence="2">ATCC 700844 / DSM 13496 / JCM 10307 / IC-167</strain>
    </source>
</reference>
<gene>
    <name evidence="1" type="ordered locus">Cmaq_1105</name>
</gene>
<dbReference type="Proteomes" id="UP000001137">
    <property type="component" value="Chromosome"/>
</dbReference>
<accession>A8MDS7</accession>
<sequence>MSKMNIPRRSFTLGLTKGIMRNRITNVKVNNTYIDYEQDNRKPSNEVFVIYGGLTFTTFTYDTASRTYRVN</sequence>
<protein>
    <submittedName>
        <fullName evidence="1">Uncharacterized protein</fullName>
    </submittedName>
</protein>